<organism evidence="1 2">
    <name type="scientific">Aplosporella prunicola CBS 121167</name>
    <dbReference type="NCBI Taxonomy" id="1176127"/>
    <lineage>
        <taxon>Eukaryota</taxon>
        <taxon>Fungi</taxon>
        <taxon>Dikarya</taxon>
        <taxon>Ascomycota</taxon>
        <taxon>Pezizomycotina</taxon>
        <taxon>Dothideomycetes</taxon>
        <taxon>Dothideomycetes incertae sedis</taxon>
        <taxon>Botryosphaeriales</taxon>
        <taxon>Aplosporellaceae</taxon>
        <taxon>Aplosporella</taxon>
    </lineage>
</organism>
<protein>
    <submittedName>
        <fullName evidence="1">Uncharacterized protein</fullName>
    </submittedName>
</protein>
<reference evidence="1" key="1">
    <citation type="journal article" date="2020" name="Stud. Mycol.">
        <title>101 Dothideomycetes genomes: a test case for predicting lifestyles and emergence of pathogens.</title>
        <authorList>
            <person name="Haridas S."/>
            <person name="Albert R."/>
            <person name="Binder M."/>
            <person name="Bloem J."/>
            <person name="Labutti K."/>
            <person name="Salamov A."/>
            <person name="Andreopoulos B."/>
            <person name="Baker S."/>
            <person name="Barry K."/>
            <person name="Bills G."/>
            <person name="Bluhm B."/>
            <person name="Cannon C."/>
            <person name="Castanera R."/>
            <person name="Culley D."/>
            <person name="Daum C."/>
            <person name="Ezra D."/>
            <person name="Gonzalez J."/>
            <person name="Henrissat B."/>
            <person name="Kuo A."/>
            <person name="Liang C."/>
            <person name="Lipzen A."/>
            <person name="Lutzoni F."/>
            <person name="Magnuson J."/>
            <person name="Mondo S."/>
            <person name="Nolan M."/>
            <person name="Ohm R."/>
            <person name="Pangilinan J."/>
            <person name="Park H.-J."/>
            <person name="Ramirez L."/>
            <person name="Alfaro M."/>
            <person name="Sun H."/>
            <person name="Tritt A."/>
            <person name="Yoshinaga Y."/>
            <person name="Zwiers L.-H."/>
            <person name="Turgeon B."/>
            <person name="Goodwin S."/>
            <person name="Spatafora J."/>
            <person name="Crous P."/>
            <person name="Grigoriev I."/>
        </authorList>
    </citation>
    <scope>NUCLEOTIDE SEQUENCE</scope>
    <source>
        <strain evidence="1">CBS 121167</strain>
    </source>
</reference>
<proteinExistence type="predicted"/>
<dbReference type="PROSITE" id="PS51257">
    <property type="entry name" value="PROKAR_LIPOPROTEIN"/>
    <property type="match status" value="1"/>
</dbReference>
<evidence type="ECO:0000313" key="2">
    <source>
        <dbReference type="Proteomes" id="UP000799438"/>
    </source>
</evidence>
<dbReference type="EMBL" id="ML995495">
    <property type="protein sequence ID" value="KAF2138685.1"/>
    <property type="molecule type" value="Genomic_DNA"/>
</dbReference>
<dbReference type="RefSeq" id="XP_033394398.1">
    <property type="nucleotide sequence ID" value="XM_033540984.1"/>
</dbReference>
<dbReference type="AlphaFoldDB" id="A0A6A6B5X2"/>
<name>A0A6A6B5X2_9PEZI</name>
<accession>A0A6A6B5X2</accession>
<sequence>MGSSSSRQRVIRKANLSNPVGTAIFGLLACSQTLLGHVLALTVPATGDTLAARG</sequence>
<dbReference type="Proteomes" id="UP000799438">
    <property type="component" value="Unassembled WGS sequence"/>
</dbReference>
<dbReference type="GeneID" id="54298480"/>
<evidence type="ECO:0000313" key="1">
    <source>
        <dbReference type="EMBL" id="KAF2138685.1"/>
    </source>
</evidence>
<gene>
    <name evidence="1" type="ORF">K452DRAFT_290339</name>
</gene>
<keyword evidence="2" id="KW-1185">Reference proteome</keyword>